<dbReference type="Gene3D" id="1.20.1250.20">
    <property type="entry name" value="MFS general substrate transporter like domains"/>
    <property type="match status" value="1"/>
</dbReference>
<organism evidence="6 7">
    <name type="scientific">Neohortaea acidophila</name>
    <dbReference type="NCBI Taxonomy" id="245834"/>
    <lineage>
        <taxon>Eukaryota</taxon>
        <taxon>Fungi</taxon>
        <taxon>Dikarya</taxon>
        <taxon>Ascomycota</taxon>
        <taxon>Pezizomycotina</taxon>
        <taxon>Dothideomycetes</taxon>
        <taxon>Dothideomycetidae</taxon>
        <taxon>Mycosphaerellales</taxon>
        <taxon>Teratosphaeriaceae</taxon>
        <taxon>Neohortaea</taxon>
    </lineage>
</organism>
<reference evidence="6" key="1">
    <citation type="journal article" date="2020" name="Stud. Mycol.">
        <title>101 Dothideomycetes genomes: a test case for predicting lifestyles and emergence of pathogens.</title>
        <authorList>
            <person name="Haridas S."/>
            <person name="Albert R."/>
            <person name="Binder M."/>
            <person name="Bloem J."/>
            <person name="Labutti K."/>
            <person name="Salamov A."/>
            <person name="Andreopoulos B."/>
            <person name="Baker S."/>
            <person name="Barry K."/>
            <person name="Bills G."/>
            <person name="Bluhm B."/>
            <person name="Cannon C."/>
            <person name="Castanera R."/>
            <person name="Culley D."/>
            <person name="Daum C."/>
            <person name="Ezra D."/>
            <person name="Gonzalez J."/>
            <person name="Henrissat B."/>
            <person name="Kuo A."/>
            <person name="Liang C."/>
            <person name="Lipzen A."/>
            <person name="Lutzoni F."/>
            <person name="Magnuson J."/>
            <person name="Mondo S."/>
            <person name="Nolan M."/>
            <person name="Ohm R."/>
            <person name="Pangilinan J."/>
            <person name="Park H.-J."/>
            <person name="Ramirez L."/>
            <person name="Alfaro M."/>
            <person name="Sun H."/>
            <person name="Tritt A."/>
            <person name="Yoshinaga Y."/>
            <person name="Zwiers L.-H."/>
            <person name="Turgeon B."/>
            <person name="Goodwin S."/>
            <person name="Spatafora J."/>
            <person name="Crous P."/>
            <person name="Grigoriev I."/>
        </authorList>
    </citation>
    <scope>NUCLEOTIDE SEQUENCE</scope>
    <source>
        <strain evidence="6">CBS 113389</strain>
    </source>
</reference>
<dbReference type="AlphaFoldDB" id="A0A6A6Q5Y5"/>
<keyword evidence="2 5" id="KW-0812">Transmembrane</keyword>
<dbReference type="Proteomes" id="UP000799767">
    <property type="component" value="Unassembled WGS sequence"/>
</dbReference>
<dbReference type="InterPro" id="IPR011701">
    <property type="entry name" value="MFS"/>
</dbReference>
<keyword evidence="7" id="KW-1185">Reference proteome</keyword>
<evidence type="ECO:0000313" key="6">
    <source>
        <dbReference type="EMBL" id="KAF2487481.1"/>
    </source>
</evidence>
<feature type="transmembrane region" description="Helical" evidence="5">
    <location>
        <begin position="91"/>
        <end position="113"/>
    </location>
</feature>
<feature type="transmembrane region" description="Helical" evidence="5">
    <location>
        <begin position="482"/>
        <end position="506"/>
    </location>
</feature>
<evidence type="ECO:0000256" key="4">
    <source>
        <dbReference type="ARBA" id="ARBA00023136"/>
    </source>
</evidence>
<feature type="transmembrane region" description="Helical" evidence="5">
    <location>
        <begin position="390"/>
        <end position="409"/>
    </location>
</feature>
<comment type="subcellular location">
    <subcellularLocation>
        <location evidence="1">Membrane</location>
        <topology evidence="1">Multi-pass membrane protein</topology>
    </subcellularLocation>
</comment>
<dbReference type="GO" id="GO:0005886">
    <property type="term" value="C:plasma membrane"/>
    <property type="evidence" value="ECO:0007669"/>
    <property type="project" value="TreeGrafter"/>
</dbReference>
<feature type="transmembrane region" description="Helical" evidence="5">
    <location>
        <begin position="184"/>
        <end position="212"/>
    </location>
</feature>
<protein>
    <submittedName>
        <fullName evidence="6">Major facilitator superfamily domain-containing protein</fullName>
    </submittedName>
</protein>
<dbReference type="PANTHER" id="PTHR23502">
    <property type="entry name" value="MAJOR FACILITATOR SUPERFAMILY"/>
    <property type="match status" value="1"/>
</dbReference>
<dbReference type="RefSeq" id="XP_033594050.1">
    <property type="nucleotide sequence ID" value="XM_033736373.1"/>
</dbReference>
<evidence type="ECO:0000256" key="3">
    <source>
        <dbReference type="ARBA" id="ARBA00022989"/>
    </source>
</evidence>
<name>A0A6A6Q5Y5_9PEZI</name>
<proteinExistence type="predicted"/>
<dbReference type="InterPro" id="IPR036259">
    <property type="entry name" value="MFS_trans_sf"/>
</dbReference>
<keyword evidence="4 5" id="KW-0472">Membrane</keyword>
<accession>A0A6A6Q5Y5</accession>
<feature type="transmembrane region" description="Helical" evidence="5">
    <location>
        <begin position="52"/>
        <end position="71"/>
    </location>
</feature>
<evidence type="ECO:0000313" key="7">
    <source>
        <dbReference type="Proteomes" id="UP000799767"/>
    </source>
</evidence>
<feature type="transmembrane region" description="Helical" evidence="5">
    <location>
        <begin position="349"/>
        <end position="369"/>
    </location>
</feature>
<gene>
    <name evidence="6" type="ORF">BDY17DRAFT_320022</name>
</gene>
<evidence type="ECO:0000256" key="5">
    <source>
        <dbReference type="SAM" id="Phobius"/>
    </source>
</evidence>
<dbReference type="SUPFAM" id="SSF103473">
    <property type="entry name" value="MFS general substrate transporter"/>
    <property type="match status" value="1"/>
</dbReference>
<sequence>MADHQESVDVQFPPGTVRLERILDRTKGEIILHPRPTADPNDPLNWSKWYKAWNFSLVCFYTLMVFVNLDIGTVVWGDTQEDLGYTLSQNTWGFGLNTLGLAFGCILFIPFALKYGRRPVYILSAAADLATAIWQAKMQTVGDLYGSNLISGLAGAISETICQMTIADMFFVHQRGTANGVFIVMVNIGAFLIFWWTTIFFAILLVVFIFFYEDTKYIPAAHGTIAISEDEDARVVVGAESNIDGKVDSKGEDIRQTESALSQQHTHGSSIPRKTYWQRLKFTTTSPGGFAPFLKHMYLPFVIVLTFPAFTYAAIIYGSLLAWFSVVVSVYSGYFILPPYNFSAVGVGLMNLPPFIGSVIGSVYGGLLSDWLIVRLSRRNNGIYEPEMRLWLALPAVFILPGSLLFFGLPTAEGLPWIIPAVGAGFFGFGFSALADIALTYAMDCYQEIIGDGFVAVCFVRNACATIVAFLLTNWIDGVGLAALFWTCAALCLALGCLTFPLMIYGKRLRIWTAPRLKVMASRQFGHRES</sequence>
<evidence type="ECO:0000256" key="2">
    <source>
        <dbReference type="ARBA" id="ARBA00022692"/>
    </source>
</evidence>
<dbReference type="EMBL" id="MU001631">
    <property type="protein sequence ID" value="KAF2487481.1"/>
    <property type="molecule type" value="Genomic_DNA"/>
</dbReference>
<dbReference type="GO" id="GO:0022857">
    <property type="term" value="F:transmembrane transporter activity"/>
    <property type="evidence" value="ECO:0007669"/>
    <property type="project" value="InterPro"/>
</dbReference>
<evidence type="ECO:0000256" key="1">
    <source>
        <dbReference type="ARBA" id="ARBA00004141"/>
    </source>
</evidence>
<feature type="transmembrane region" description="Helical" evidence="5">
    <location>
        <begin position="415"/>
        <end position="442"/>
    </location>
</feature>
<dbReference type="OrthoDB" id="5215911at2759"/>
<feature type="transmembrane region" description="Helical" evidence="5">
    <location>
        <begin position="454"/>
        <end position="476"/>
    </location>
</feature>
<keyword evidence="3 5" id="KW-1133">Transmembrane helix</keyword>
<dbReference type="GeneID" id="54477375"/>
<dbReference type="PANTHER" id="PTHR23502:SF50">
    <property type="entry name" value="TRANSPORTER, PUTATIVE (AFU_ORTHOLOGUE AFUA_5G00430)-RELATED"/>
    <property type="match status" value="1"/>
</dbReference>
<feature type="transmembrane region" description="Helical" evidence="5">
    <location>
        <begin position="297"/>
        <end position="315"/>
    </location>
</feature>
<dbReference type="Pfam" id="PF07690">
    <property type="entry name" value="MFS_1"/>
    <property type="match status" value="1"/>
</dbReference>